<dbReference type="EMBL" id="JARIHO010000045">
    <property type="protein sequence ID" value="KAJ7323875.1"/>
    <property type="molecule type" value="Genomic_DNA"/>
</dbReference>
<dbReference type="InterPro" id="IPR019826">
    <property type="entry name" value="Carboxylesterase_B_AS"/>
</dbReference>
<feature type="signal peptide" evidence="3">
    <location>
        <begin position="1"/>
        <end position="23"/>
    </location>
</feature>
<dbReference type="EC" id="3.1.1.-" evidence="3"/>
<dbReference type="InterPro" id="IPR029058">
    <property type="entry name" value="AB_hydrolase_fold"/>
</dbReference>
<protein>
    <recommendedName>
        <fullName evidence="3">Carboxylic ester hydrolase</fullName>
        <ecNumber evidence="3">3.1.1.-</ecNumber>
    </recommendedName>
</protein>
<dbReference type="GO" id="GO:0016787">
    <property type="term" value="F:hydrolase activity"/>
    <property type="evidence" value="ECO:0007669"/>
    <property type="project" value="UniProtKB-KW"/>
</dbReference>
<dbReference type="Pfam" id="PF00135">
    <property type="entry name" value="COesterase"/>
    <property type="match status" value="1"/>
</dbReference>
<name>A0AAD6ZIB6_9AGAR</name>
<evidence type="ECO:0000313" key="6">
    <source>
        <dbReference type="Proteomes" id="UP001218218"/>
    </source>
</evidence>
<organism evidence="5 6">
    <name type="scientific">Mycena albidolilacea</name>
    <dbReference type="NCBI Taxonomy" id="1033008"/>
    <lineage>
        <taxon>Eukaryota</taxon>
        <taxon>Fungi</taxon>
        <taxon>Dikarya</taxon>
        <taxon>Basidiomycota</taxon>
        <taxon>Agaricomycotina</taxon>
        <taxon>Agaricomycetes</taxon>
        <taxon>Agaricomycetidae</taxon>
        <taxon>Agaricales</taxon>
        <taxon>Marasmiineae</taxon>
        <taxon>Mycenaceae</taxon>
        <taxon>Mycena</taxon>
    </lineage>
</organism>
<comment type="similarity">
    <text evidence="1 3">Belongs to the type-B carboxylesterase/lipase family.</text>
</comment>
<dbReference type="PROSITE" id="PS00122">
    <property type="entry name" value="CARBOXYLESTERASE_B_1"/>
    <property type="match status" value="1"/>
</dbReference>
<feature type="domain" description="Carboxylesterase type B" evidence="4">
    <location>
        <begin position="26"/>
        <end position="316"/>
    </location>
</feature>
<keyword evidence="2 3" id="KW-0378">Hydrolase</keyword>
<comment type="caution">
    <text evidence="5">The sequence shown here is derived from an EMBL/GenBank/DDBJ whole genome shotgun (WGS) entry which is preliminary data.</text>
</comment>
<dbReference type="SUPFAM" id="SSF53474">
    <property type="entry name" value="alpha/beta-Hydrolases"/>
    <property type="match status" value="1"/>
</dbReference>
<evidence type="ECO:0000259" key="4">
    <source>
        <dbReference type="Pfam" id="PF00135"/>
    </source>
</evidence>
<dbReference type="AlphaFoldDB" id="A0AAD6ZIB6"/>
<dbReference type="PANTHER" id="PTHR11559">
    <property type="entry name" value="CARBOXYLESTERASE"/>
    <property type="match status" value="1"/>
</dbReference>
<accession>A0AAD6ZIB6</accession>
<dbReference type="InterPro" id="IPR050309">
    <property type="entry name" value="Type-B_Carboxylest/Lipase"/>
</dbReference>
<evidence type="ECO:0000256" key="1">
    <source>
        <dbReference type="ARBA" id="ARBA00005964"/>
    </source>
</evidence>
<keyword evidence="3" id="KW-0732">Signal</keyword>
<evidence type="ECO:0000256" key="3">
    <source>
        <dbReference type="RuleBase" id="RU361235"/>
    </source>
</evidence>
<dbReference type="Proteomes" id="UP001218218">
    <property type="component" value="Unassembled WGS sequence"/>
</dbReference>
<dbReference type="Gene3D" id="3.40.50.1820">
    <property type="entry name" value="alpha/beta hydrolase"/>
    <property type="match status" value="1"/>
</dbReference>
<keyword evidence="6" id="KW-1185">Reference proteome</keyword>
<evidence type="ECO:0000313" key="5">
    <source>
        <dbReference type="EMBL" id="KAJ7323875.1"/>
    </source>
</evidence>
<dbReference type="InterPro" id="IPR002018">
    <property type="entry name" value="CarbesteraseB"/>
</dbReference>
<proteinExistence type="inferred from homology"/>
<evidence type="ECO:0000256" key="2">
    <source>
        <dbReference type="ARBA" id="ARBA00022801"/>
    </source>
</evidence>
<gene>
    <name evidence="5" type="ORF">DFH08DRAFT_941364</name>
</gene>
<reference evidence="5" key="1">
    <citation type="submission" date="2023-03" db="EMBL/GenBank/DDBJ databases">
        <title>Massive genome expansion in bonnet fungi (Mycena s.s.) driven by repeated elements and novel gene families across ecological guilds.</title>
        <authorList>
            <consortium name="Lawrence Berkeley National Laboratory"/>
            <person name="Harder C.B."/>
            <person name="Miyauchi S."/>
            <person name="Viragh M."/>
            <person name="Kuo A."/>
            <person name="Thoen E."/>
            <person name="Andreopoulos B."/>
            <person name="Lu D."/>
            <person name="Skrede I."/>
            <person name="Drula E."/>
            <person name="Henrissat B."/>
            <person name="Morin E."/>
            <person name="Kohler A."/>
            <person name="Barry K."/>
            <person name="LaButti K."/>
            <person name="Morin E."/>
            <person name="Salamov A."/>
            <person name="Lipzen A."/>
            <person name="Mereny Z."/>
            <person name="Hegedus B."/>
            <person name="Baldrian P."/>
            <person name="Stursova M."/>
            <person name="Weitz H."/>
            <person name="Taylor A."/>
            <person name="Grigoriev I.V."/>
            <person name="Nagy L.G."/>
            <person name="Martin F."/>
            <person name="Kauserud H."/>
        </authorList>
    </citation>
    <scope>NUCLEOTIDE SEQUENCE</scope>
    <source>
        <strain evidence="5">CBHHK002</strain>
    </source>
</reference>
<sequence length="344" mass="36667">MSPFPSLRVTLSYILFFIASVVAGPPTISLSYGTFQGLSDGNLTKFLGVPFAQSCVLFSLSSLGLTELNISSSGRFEVLKAPGLLHGLQNATAFGPACPQQALTPLPIPFASAPYPSISENCHTLDIFKPSSPGSGYRLPVFIWLYDGAFEVGNSRDTDVSLVVERSVQTGEPIIIVIPNYRLSAFGFLAGREVHAAGVTNLGFPPMKIPSEIFALEWVQKYISAFGGDPNRVVIGGQSAGARSTALLLLSNNRNSNALFCKVFMESGSTIGSPSPAVLQSHYDALVAANNCSADTETLSCLRRVPFDSFMATVNRTAGIFRTKALRLCGSHTSTATLLRATRN</sequence>
<feature type="chain" id="PRO_5041779305" description="Carboxylic ester hydrolase" evidence="3">
    <location>
        <begin position="24"/>
        <end position="344"/>
    </location>
</feature>